<evidence type="ECO:0000313" key="1">
    <source>
        <dbReference type="EMBL" id="MBW7461398.1"/>
    </source>
</evidence>
<feature type="non-terminal residue" evidence="1">
    <location>
        <position position="1"/>
    </location>
</feature>
<protein>
    <submittedName>
        <fullName evidence="1">NAD-dependent dehydratase</fullName>
    </submittedName>
</protein>
<gene>
    <name evidence="1" type="ORF">K0U00_45820</name>
</gene>
<keyword evidence="2" id="KW-1185">Reference proteome</keyword>
<proteinExistence type="predicted"/>
<accession>A0ABS7CKD7</accession>
<dbReference type="EMBL" id="JAHZIK010002923">
    <property type="protein sequence ID" value="MBW7461398.1"/>
    <property type="molecule type" value="Genomic_DNA"/>
</dbReference>
<dbReference type="Proteomes" id="UP001519887">
    <property type="component" value="Unassembled WGS sequence"/>
</dbReference>
<evidence type="ECO:0000313" key="2">
    <source>
        <dbReference type="Proteomes" id="UP001519887"/>
    </source>
</evidence>
<reference evidence="1 2" key="1">
    <citation type="submission" date="2021-07" db="EMBL/GenBank/DDBJ databases">
        <title>Paenibacillus radiodurans sp. nov., isolated from the southeastern edge of Tengger Desert.</title>
        <authorList>
            <person name="Zhang G."/>
        </authorList>
    </citation>
    <scope>NUCLEOTIDE SEQUENCE [LARGE SCALE GENOMIC DNA]</scope>
    <source>
        <strain evidence="1 2">CCM 7311</strain>
    </source>
</reference>
<name>A0ABS7CKD7_9BACL</name>
<comment type="caution">
    <text evidence="1">The sequence shown here is derived from an EMBL/GenBank/DDBJ whole genome shotgun (WGS) entry which is preliminary data.</text>
</comment>
<sequence>IGGLLGDKAVSSVFDNSKIKRLVPEFNAKLSFAEGIRRSVEWFEARPEKCTIDAEWNNWSDTVIAAYEKGFNRS</sequence>
<organism evidence="1 2">
    <name type="scientific">Paenibacillus sepulcri</name>
    <dbReference type="NCBI Taxonomy" id="359917"/>
    <lineage>
        <taxon>Bacteria</taxon>
        <taxon>Bacillati</taxon>
        <taxon>Bacillota</taxon>
        <taxon>Bacilli</taxon>
        <taxon>Bacillales</taxon>
        <taxon>Paenibacillaceae</taxon>
        <taxon>Paenibacillus</taxon>
    </lineage>
</organism>